<accession>A0A0F5JSZ6</accession>
<dbReference type="EMBL" id="LAQU01000214">
    <property type="protein sequence ID" value="KKB60779.1"/>
    <property type="molecule type" value="Genomic_DNA"/>
</dbReference>
<organism evidence="2 3">
    <name type="scientific">Robbsia andropogonis</name>
    <dbReference type="NCBI Taxonomy" id="28092"/>
    <lineage>
        <taxon>Bacteria</taxon>
        <taxon>Pseudomonadati</taxon>
        <taxon>Pseudomonadota</taxon>
        <taxon>Betaproteobacteria</taxon>
        <taxon>Burkholderiales</taxon>
        <taxon>Burkholderiaceae</taxon>
        <taxon>Robbsia</taxon>
    </lineage>
</organism>
<keyword evidence="3" id="KW-1185">Reference proteome</keyword>
<dbReference type="Proteomes" id="UP000033618">
    <property type="component" value="Unassembled WGS sequence"/>
</dbReference>
<dbReference type="AlphaFoldDB" id="A0A0F5JSZ6"/>
<evidence type="ECO:0000259" key="1">
    <source>
        <dbReference type="Pfam" id="PF12000"/>
    </source>
</evidence>
<feature type="domain" description="Glycosyl transferase family 4" evidence="1">
    <location>
        <begin position="26"/>
        <end position="141"/>
    </location>
</feature>
<gene>
    <name evidence="2" type="ORF">WM40_27220</name>
</gene>
<name>A0A0F5JSZ6_9BURK</name>
<dbReference type="STRING" id="28092.WM40_27220"/>
<sequence length="142" mass="15929">MKILFIHQNIPGQFRHLISALVSDPAHEVWALGEANRVAANWRQSIPRLKLFGYVFNEVASIIPNGSLKTTDTNIRRGLAVAKSLTSLAKQGLAPDVIYGHPGWGEMLFVRDIFPDAKIVNYCEFYFNFDGQDCGFDPEFAD</sequence>
<dbReference type="Pfam" id="PF12000">
    <property type="entry name" value="Glyco_trans_4_3"/>
    <property type="match status" value="1"/>
</dbReference>
<evidence type="ECO:0000313" key="3">
    <source>
        <dbReference type="Proteomes" id="UP000033618"/>
    </source>
</evidence>
<feature type="non-terminal residue" evidence="2">
    <location>
        <position position="142"/>
    </location>
</feature>
<proteinExistence type="predicted"/>
<comment type="caution">
    <text evidence="2">The sequence shown here is derived from an EMBL/GenBank/DDBJ whole genome shotgun (WGS) entry which is preliminary data.</text>
</comment>
<dbReference type="InterPro" id="IPR022623">
    <property type="entry name" value="Glyco_trans_4"/>
</dbReference>
<reference evidence="2 3" key="1">
    <citation type="submission" date="2015-03" db="EMBL/GenBank/DDBJ databases">
        <title>Draft Genome Sequence of Burkholderia andropogonis type strain ICMP2807, isolated from Sorghum bicolor.</title>
        <authorList>
            <person name="Lopes-Santos L."/>
            <person name="Castro D.B."/>
            <person name="Ottoboni L.M."/>
            <person name="Park D."/>
            <person name="Weirc B.S."/>
            <person name="Destefano S.A."/>
        </authorList>
    </citation>
    <scope>NUCLEOTIDE SEQUENCE [LARGE SCALE GENOMIC DNA]</scope>
    <source>
        <strain evidence="2 3">ICMP2807</strain>
    </source>
</reference>
<evidence type="ECO:0000313" key="2">
    <source>
        <dbReference type="EMBL" id="KKB60779.1"/>
    </source>
</evidence>
<protein>
    <recommendedName>
        <fullName evidence="1">Glycosyl transferase family 4 domain-containing protein</fullName>
    </recommendedName>
</protein>
<dbReference type="PATRIC" id="fig|28092.6.peg.6449"/>